<gene>
    <name evidence="2" type="ORF">FEHR0123_LOCUS5199</name>
</gene>
<protein>
    <submittedName>
        <fullName evidence="2">Uncharacterized protein</fullName>
    </submittedName>
</protein>
<feature type="transmembrane region" description="Helical" evidence="1">
    <location>
        <begin position="60"/>
        <end position="78"/>
    </location>
</feature>
<keyword evidence="1" id="KW-0472">Membrane</keyword>
<keyword evidence="1" id="KW-1133">Transmembrane helix</keyword>
<evidence type="ECO:0000313" key="2">
    <source>
        <dbReference type="EMBL" id="CAE0310282.1"/>
    </source>
</evidence>
<reference evidence="2" key="1">
    <citation type="submission" date="2021-01" db="EMBL/GenBank/DDBJ databases">
        <authorList>
            <person name="Corre E."/>
            <person name="Pelletier E."/>
            <person name="Niang G."/>
            <person name="Scheremetjew M."/>
            <person name="Finn R."/>
            <person name="Kale V."/>
            <person name="Holt S."/>
            <person name="Cochrane G."/>
            <person name="Meng A."/>
            <person name="Brown T."/>
            <person name="Cohen L."/>
        </authorList>
    </citation>
    <scope>NUCLEOTIDE SEQUENCE</scope>
    <source>
        <strain evidence="2">Fehren 1</strain>
    </source>
</reference>
<proteinExistence type="predicted"/>
<organism evidence="2">
    <name type="scientific">Favella ehrenbergii</name>
    <dbReference type="NCBI Taxonomy" id="182087"/>
    <lineage>
        <taxon>Eukaryota</taxon>
        <taxon>Sar</taxon>
        <taxon>Alveolata</taxon>
        <taxon>Ciliophora</taxon>
        <taxon>Intramacronucleata</taxon>
        <taxon>Spirotrichea</taxon>
        <taxon>Choreotrichia</taxon>
        <taxon>Tintinnida</taxon>
        <taxon>Xystonellidae</taxon>
        <taxon>Favella</taxon>
    </lineage>
</organism>
<accession>A0A7S3I175</accession>
<keyword evidence="1" id="KW-0812">Transmembrane</keyword>
<feature type="transmembrane region" description="Helical" evidence="1">
    <location>
        <begin position="20"/>
        <end position="39"/>
    </location>
</feature>
<evidence type="ECO:0000256" key="1">
    <source>
        <dbReference type="SAM" id="Phobius"/>
    </source>
</evidence>
<dbReference type="AlphaFoldDB" id="A0A7S3I175"/>
<sequence>MLFDPSQANANMALRSILKVFLLVLTFFFVVPFATYLVFISSLNGAPRSYETSWTRLIQIYAYSMACFIPGCALLVLLAPFGRARWVFTILLASMTTFYQYKEQIETCKRYLTKQMFMKLAAGLCFSNLLFAIVVKSFTSGSLTHK</sequence>
<dbReference type="EMBL" id="HBIE01016708">
    <property type="protein sequence ID" value="CAE0310282.1"/>
    <property type="molecule type" value="Transcribed_RNA"/>
</dbReference>
<name>A0A7S3I175_9SPIT</name>
<feature type="transmembrane region" description="Helical" evidence="1">
    <location>
        <begin position="121"/>
        <end position="139"/>
    </location>
</feature>